<evidence type="ECO:0000313" key="3">
    <source>
        <dbReference type="Proteomes" id="UP000006160"/>
    </source>
</evidence>
<dbReference type="GO" id="GO:0003677">
    <property type="term" value="F:DNA binding"/>
    <property type="evidence" value="ECO:0007669"/>
    <property type="project" value="InterPro"/>
</dbReference>
<feature type="domain" description="Antirepressor protein C-terminal" evidence="1">
    <location>
        <begin position="140"/>
        <end position="241"/>
    </location>
</feature>
<protein>
    <submittedName>
        <fullName evidence="2">Gp72</fullName>
    </submittedName>
</protein>
<evidence type="ECO:0000259" key="1">
    <source>
        <dbReference type="Pfam" id="PF03374"/>
    </source>
</evidence>
<gene>
    <name evidence="2" type="ORF">CLG_B2296</name>
</gene>
<dbReference type="InterPro" id="IPR014054">
    <property type="entry name" value="Phage_regulatory_Rha"/>
</dbReference>
<organism evidence="2 3">
    <name type="scientific">Clostridium botulinum D str. 1873</name>
    <dbReference type="NCBI Taxonomy" id="592027"/>
    <lineage>
        <taxon>Bacteria</taxon>
        <taxon>Bacillati</taxon>
        <taxon>Bacillota</taxon>
        <taxon>Clostridia</taxon>
        <taxon>Eubacteriales</taxon>
        <taxon>Clostridiaceae</taxon>
        <taxon>Clostridium</taxon>
    </lineage>
</organism>
<reference evidence="2 3" key="1">
    <citation type="submission" date="2009-10" db="EMBL/GenBank/DDBJ databases">
        <authorList>
            <person name="Shrivastava S."/>
            <person name="Brinkac L.B."/>
            <person name="Brown J.L."/>
            <person name="Bruce D.B."/>
            <person name="Detter C."/>
            <person name="Green L.D."/>
            <person name="Munk C.A."/>
            <person name="Rogers Y.C."/>
            <person name="Tapia R."/>
            <person name="Saunders E.S."/>
            <person name="Sims D.R."/>
            <person name="Smith L.A."/>
            <person name="Smith T.J."/>
            <person name="Sutton G."/>
            <person name="Brettin T."/>
        </authorList>
    </citation>
    <scope>NUCLEOTIDE SEQUENCE [LARGE SCALE GENOMIC DNA]</scope>
    <source>
        <strain evidence="3">D str. 1873</strain>
    </source>
</reference>
<sequence>MKNELKVINQNGKLLTDSRDVARMVDKKHSHLMRDIRGYIEILRESNLGFSDFFIESTYKTEGNNKTYECYLVTKKGCEMIANKMIGKKGVLFTATYVDAFNKMEESLRQITTYKLPQTYAEALRELADKAEENEKLKEENYIMLPKAEFYDTVTKSEDTIDMGECAKVLNMGIGRNNLFKFLREHDVLMSNNVPYQRFVDGKYFRTIENKFEKPNGEIKINVKTVVYQNGLDYIRKLLKKYYI</sequence>
<comment type="caution">
    <text evidence="2">The sequence shown here is derived from an EMBL/GenBank/DDBJ whole genome shotgun (WGS) entry which is preliminary data.</text>
</comment>
<dbReference type="NCBIfam" id="TIGR02681">
    <property type="entry name" value="phage_pRha"/>
    <property type="match status" value="1"/>
</dbReference>
<proteinExistence type="predicted"/>
<dbReference type="AlphaFoldDB" id="A0A9P2G5J7"/>
<dbReference type="Pfam" id="PF09669">
    <property type="entry name" value="Phage_pRha"/>
    <property type="match status" value="1"/>
</dbReference>
<dbReference type="Proteomes" id="UP000006160">
    <property type="component" value="Unassembled WGS sequence"/>
</dbReference>
<name>A0A9P2G5J7_CLOBO</name>
<dbReference type="EMBL" id="ACSJ01000017">
    <property type="protein sequence ID" value="EES90284.1"/>
    <property type="molecule type" value="Genomic_DNA"/>
</dbReference>
<accession>A0A9P2G5J7</accession>
<dbReference type="InterPro" id="IPR005039">
    <property type="entry name" value="Ant_C"/>
</dbReference>
<evidence type="ECO:0000313" key="2">
    <source>
        <dbReference type="EMBL" id="EES90284.1"/>
    </source>
</evidence>
<dbReference type="Pfam" id="PF03374">
    <property type="entry name" value="ANT"/>
    <property type="match status" value="1"/>
</dbReference>